<dbReference type="PROSITE" id="PS50927">
    <property type="entry name" value="BULB_LECTIN"/>
    <property type="match status" value="1"/>
</dbReference>
<evidence type="ECO:0000313" key="19">
    <source>
        <dbReference type="EMBL" id="RVX22438.1"/>
    </source>
</evidence>
<dbReference type="InterPro" id="IPR008271">
    <property type="entry name" value="Ser/Thr_kinase_AS"/>
</dbReference>
<keyword evidence="12" id="KW-0245">EGF-like domain</keyword>
<dbReference type="SUPFAM" id="SSF56112">
    <property type="entry name" value="Protein kinase-like (PK-like)"/>
    <property type="match status" value="1"/>
</dbReference>
<dbReference type="GO" id="GO:0005524">
    <property type="term" value="F:ATP binding"/>
    <property type="evidence" value="ECO:0007669"/>
    <property type="project" value="UniProtKB-UniRule"/>
</dbReference>
<feature type="transmembrane region" description="Helical" evidence="15">
    <location>
        <begin position="81"/>
        <end position="102"/>
    </location>
</feature>
<evidence type="ECO:0000259" key="16">
    <source>
        <dbReference type="PROSITE" id="PS50011"/>
    </source>
</evidence>
<dbReference type="EMBL" id="QGNW01000003">
    <property type="protein sequence ID" value="RVX22438.1"/>
    <property type="molecule type" value="Genomic_DNA"/>
</dbReference>
<dbReference type="InterPro" id="IPR001480">
    <property type="entry name" value="Bulb-type_lectin_dom"/>
</dbReference>
<dbReference type="PROSITE" id="PS00107">
    <property type="entry name" value="PROTEIN_KINASE_ATP"/>
    <property type="match status" value="1"/>
</dbReference>
<dbReference type="AlphaFoldDB" id="A0A438KMK8"/>
<dbReference type="SMART" id="SM00108">
    <property type="entry name" value="B_lectin"/>
    <property type="match status" value="1"/>
</dbReference>
<comment type="caution">
    <text evidence="12">Lacks conserved residue(s) required for the propagation of feature annotation.</text>
</comment>
<dbReference type="CDD" id="cd14066">
    <property type="entry name" value="STKc_IRAK"/>
    <property type="match status" value="1"/>
</dbReference>
<dbReference type="GO" id="GO:0030246">
    <property type="term" value="F:carbohydrate binding"/>
    <property type="evidence" value="ECO:0007669"/>
    <property type="project" value="UniProtKB-KW"/>
</dbReference>
<feature type="disulfide bond" evidence="12">
    <location>
        <begin position="546"/>
        <end position="563"/>
    </location>
</feature>
<comment type="caution">
    <text evidence="19">The sequence shown here is derived from an EMBL/GenBank/DDBJ whole genome shotgun (WGS) entry which is preliminary data.</text>
</comment>
<dbReference type="GO" id="GO:0016020">
    <property type="term" value="C:membrane"/>
    <property type="evidence" value="ECO:0007669"/>
    <property type="project" value="UniProtKB-SubCell"/>
</dbReference>
<keyword evidence="10 12" id="KW-1015">Disulfide bond</keyword>
<evidence type="ECO:0000256" key="7">
    <source>
        <dbReference type="ARBA" id="ARBA00022840"/>
    </source>
</evidence>
<dbReference type="InterPro" id="IPR017441">
    <property type="entry name" value="Protein_kinase_ATP_BS"/>
</dbReference>
<proteinExistence type="predicted"/>
<evidence type="ECO:0000256" key="13">
    <source>
        <dbReference type="PROSITE-ProRule" id="PRU10141"/>
    </source>
</evidence>
<dbReference type="InterPro" id="IPR011009">
    <property type="entry name" value="Kinase-like_dom_sf"/>
</dbReference>
<dbReference type="SUPFAM" id="SSF53955">
    <property type="entry name" value="Lysozyme-like"/>
    <property type="match status" value="1"/>
</dbReference>
<evidence type="ECO:0000256" key="4">
    <source>
        <dbReference type="ARBA" id="ARBA00022729"/>
    </source>
</evidence>
<comment type="subcellular location">
    <subcellularLocation>
        <location evidence="1">Membrane</location>
        <topology evidence="1">Single-pass membrane protein</topology>
    </subcellularLocation>
</comment>
<dbReference type="GO" id="GO:0004672">
    <property type="term" value="F:protein kinase activity"/>
    <property type="evidence" value="ECO:0007669"/>
    <property type="project" value="InterPro"/>
</dbReference>
<dbReference type="PROSITE" id="PS50011">
    <property type="entry name" value="PROTEIN_KINASE_DOM"/>
    <property type="match status" value="1"/>
</dbReference>
<keyword evidence="4" id="KW-0732">Signal</keyword>
<keyword evidence="2" id="KW-0808">Transferase</keyword>
<evidence type="ECO:0000313" key="20">
    <source>
        <dbReference type="Proteomes" id="UP000288805"/>
    </source>
</evidence>
<keyword evidence="7 13" id="KW-0067">ATP-binding</keyword>
<evidence type="ECO:0000256" key="14">
    <source>
        <dbReference type="SAM" id="MobiDB-lite"/>
    </source>
</evidence>
<dbReference type="GO" id="GO:0048544">
    <property type="term" value="P:recognition of pollen"/>
    <property type="evidence" value="ECO:0007669"/>
    <property type="project" value="InterPro"/>
</dbReference>
<evidence type="ECO:0000256" key="6">
    <source>
        <dbReference type="ARBA" id="ARBA00022777"/>
    </source>
</evidence>
<dbReference type="FunFam" id="3.30.200.20:FF:000178">
    <property type="entry name" value="serine/threonine-protein kinase PBS1-like"/>
    <property type="match status" value="1"/>
</dbReference>
<keyword evidence="6 19" id="KW-0418">Kinase</keyword>
<evidence type="ECO:0000256" key="12">
    <source>
        <dbReference type="PROSITE-ProRule" id="PRU00076"/>
    </source>
</evidence>
<dbReference type="PANTHER" id="PTHR47974">
    <property type="entry name" value="OS07G0415500 PROTEIN"/>
    <property type="match status" value="1"/>
</dbReference>
<dbReference type="CDD" id="cd00028">
    <property type="entry name" value="B_lectin"/>
    <property type="match status" value="1"/>
</dbReference>
<gene>
    <name evidence="19" type="primary">VvCHDp000068_0</name>
    <name evidence="19" type="ORF">CK203_012572</name>
</gene>
<organism evidence="19 20">
    <name type="scientific">Vitis vinifera</name>
    <name type="common">Grape</name>
    <dbReference type="NCBI Taxonomy" id="29760"/>
    <lineage>
        <taxon>Eukaryota</taxon>
        <taxon>Viridiplantae</taxon>
        <taxon>Streptophyta</taxon>
        <taxon>Embryophyta</taxon>
        <taxon>Tracheophyta</taxon>
        <taxon>Spermatophyta</taxon>
        <taxon>Magnoliopsida</taxon>
        <taxon>eudicotyledons</taxon>
        <taxon>Gunneridae</taxon>
        <taxon>Pentapetalae</taxon>
        <taxon>rosids</taxon>
        <taxon>Vitales</taxon>
        <taxon>Vitaceae</taxon>
        <taxon>Viteae</taxon>
        <taxon>Vitis</taxon>
    </lineage>
</organism>
<feature type="region of interest" description="Disordered" evidence="14">
    <location>
        <begin position="220"/>
        <end position="244"/>
    </location>
</feature>
<dbReference type="PANTHER" id="PTHR47974:SF27">
    <property type="entry name" value="RECEPTOR-LIKE SERINE_THREONINE-PROTEIN KINASE"/>
    <property type="match status" value="1"/>
</dbReference>
<keyword evidence="19" id="KW-0675">Receptor</keyword>
<keyword evidence="5 13" id="KW-0547">Nucleotide-binding</keyword>
<protein>
    <submittedName>
        <fullName evidence="19">G-type lectin S-receptor-like serine/threonine-protein kinase</fullName>
    </submittedName>
</protein>
<evidence type="ECO:0000256" key="2">
    <source>
        <dbReference type="ARBA" id="ARBA00022679"/>
    </source>
</evidence>
<dbReference type="InterPro" id="IPR001264">
    <property type="entry name" value="Glyco_trans_51"/>
</dbReference>
<feature type="binding site" evidence="13">
    <location>
        <position position="803"/>
    </location>
    <ligand>
        <name>ATP</name>
        <dbReference type="ChEBI" id="CHEBI:30616"/>
    </ligand>
</feature>
<evidence type="ECO:0000256" key="11">
    <source>
        <dbReference type="ARBA" id="ARBA00023180"/>
    </source>
</evidence>
<dbReference type="InterPro" id="IPR000742">
    <property type="entry name" value="EGF"/>
</dbReference>
<dbReference type="Pfam" id="PF00069">
    <property type="entry name" value="Pkinase"/>
    <property type="match status" value="1"/>
</dbReference>
<dbReference type="Gene3D" id="3.30.200.20">
    <property type="entry name" value="Phosphorylase Kinase, domain 1"/>
    <property type="match status" value="1"/>
</dbReference>
<dbReference type="Pfam" id="PF01453">
    <property type="entry name" value="B_lectin"/>
    <property type="match status" value="1"/>
</dbReference>
<feature type="domain" description="EGF-like" evidence="17">
    <location>
        <begin position="536"/>
        <end position="580"/>
    </location>
</feature>
<evidence type="ECO:0000256" key="10">
    <source>
        <dbReference type="ARBA" id="ARBA00023157"/>
    </source>
</evidence>
<dbReference type="Gene3D" id="2.90.10.30">
    <property type="match status" value="1"/>
</dbReference>
<keyword evidence="8 15" id="KW-1133">Transmembrane helix</keyword>
<evidence type="ECO:0000256" key="5">
    <source>
        <dbReference type="ARBA" id="ARBA00022741"/>
    </source>
</evidence>
<keyword evidence="19" id="KW-0430">Lectin</keyword>
<feature type="transmembrane region" description="Helical" evidence="15">
    <location>
        <begin position="262"/>
        <end position="280"/>
    </location>
</feature>
<dbReference type="InterPro" id="IPR000719">
    <property type="entry name" value="Prot_kinase_dom"/>
</dbReference>
<feature type="transmembrane region" description="Helical" evidence="15">
    <location>
        <begin position="704"/>
        <end position="728"/>
    </location>
</feature>
<evidence type="ECO:0000256" key="9">
    <source>
        <dbReference type="ARBA" id="ARBA00023136"/>
    </source>
</evidence>
<evidence type="ECO:0000256" key="8">
    <source>
        <dbReference type="ARBA" id="ARBA00022989"/>
    </source>
</evidence>
<evidence type="ECO:0000256" key="3">
    <source>
        <dbReference type="ARBA" id="ARBA00022692"/>
    </source>
</evidence>
<dbReference type="FunFam" id="1.10.510.10:FF:000589">
    <property type="entry name" value="Serine/threonine-protein kinase"/>
    <property type="match status" value="1"/>
</dbReference>
<keyword evidence="11" id="KW-0325">Glycoprotein</keyword>
<name>A0A438KMK8_VITVI</name>
<dbReference type="SUPFAM" id="SSF51110">
    <property type="entry name" value="alpha-D-mannose-specific plant lectins"/>
    <property type="match status" value="1"/>
</dbReference>
<keyword evidence="9 15" id="KW-0472">Membrane</keyword>
<dbReference type="InterPro" id="IPR000858">
    <property type="entry name" value="S_locus_glycoprot_dom"/>
</dbReference>
<dbReference type="PROSITE" id="PS50026">
    <property type="entry name" value="EGF_3"/>
    <property type="match status" value="1"/>
</dbReference>
<dbReference type="InterPro" id="IPR023346">
    <property type="entry name" value="Lysozyme-like_dom_sf"/>
</dbReference>
<dbReference type="Gene3D" id="1.10.3810.10">
    <property type="entry name" value="Biosynthetic peptidoglycan transglycosylase-like"/>
    <property type="match status" value="1"/>
</dbReference>
<evidence type="ECO:0000256" key="1">
    <source>
        <dbReference type="ARBA" id="ARBA00004167"/>
    </source>
</evidence>
<dbReference type="Proteomes" id="UP000288805">
    <property type="component" value="Unassembled WGS sequence"/>
</dbReference>
<feature type="domain" description="Protein kinase" evidence="16">
    <location>
        <begin position="774"/>
        <end position="1067"/>
    </location>
</feature>
<evidence type="ECO:0000256" key="15">
    <source>
        <dbReference type="SAM" id="Phobius"/>
    </source>
</evidence>
<reference evidence="19 20" key="1">
    <citation type="journal article" date="2018" name="PLoS Genet.">
        <title>Population sequencing reveals clonal diversity and ancestral inbreeding in the grapevine cultivar Chardonnay.</title>
        <authorList>
            <person name="Roach M.J."/>
            <person name="Johnson D.L."/>
            <person name="Bohlmann J."/>
            <person name="van Vuuren H.J."/>
            <person name="Jones S.J."/>
            <person name="Pretorius I.S."/>
            <person name="Schmidt S.A."/>
            <person name="Borneman A.R."/>
        </authorList>
    </citation>
    <scope>NUCLEOTIDE SEQUENCE [LARGE SCALE GENOMIC DNA]</scope>
    <source>
        <strain evidence="20">cv. Chardonnay</strain>
        <tissue evidence="19">Leaf</tissue>
    </source>
</reference>
<accession>A0A438KMK8</accession>
<evidence type="ECO:0000259" key="17">
    <source>
        <dbReference type="PROSITE" id="PS50026"/>
    </source>
</evidence>
<dbReference type="PROSITE" id="PS00108">
    <property type="entry name" value="PROTEIN_KINASE_ST"/>
    <property type="match status" value="1"/>
</dbReference>
<dbReference type="InterPro" id="IPR036426">
    <property type="entry name" value="Bulb-type_lectin_dom_sf"/>
</dbReference>
<sequence>MNCTASNHLLFTTSPNLTLRGDRSPNQLLFFFCKIPTPSPNGNIPQTYHTRQNSVCGRVHSPHFCSSQDPIEKKTHVITEIFVLFVFSLTLLCIRLLSNALLPDFAQRWRSLVAFSEEAEARVSAYPSHLWKAIVAYEDRRFFSHFGVDPVGIARAALSLSALGGGSTITQQVIVFFEFLTHATCLMFLSSEHQINDGSRLGHQSKSIWCCERECFSSQREPRGRSGQKKWRKPEQTNSKSSSTPLIKPICWFSQFFSPSMLYMGFLVFLSTILLSFSLVCGLSSSELKYPNFTASNFNFVEYNGAFLFSRNETFKVAMFNPGAQQKNFYLCIIHVASGAVIWSANRDAPVSNYGKMNLTINGITVTDQGGSVKWGTPPLKSSVSALLLAETGNLILLDQFNGSLWQSFDYPTDTIVIGQRLSVGTSLSGALSDNDLSTSDYRFVVSTSNAIMQWHGLTYWKLSMDTSAYKNSNYLVEYMAMNQTGLFLFGRNGSVVVIQMDLSPSDFRIAKLDASGQFIISTLSGTVLKQEYVGPKDACRIPFICGRLGLCTDDTASNSPVCSCPSGFRADPKSVTNCVPSDSSYSLPSPCNLTNSVSQSNLSVVSYLMLAYGVEYFANNFWEPVQYGVNLSVCENLCSGDCSCLGIFHENSSGSCYLVEKVLGSLISSSTNENVQLGYIKVLVGSSPNMDGNNSSSNQSQEFPIAALVLLPSTGFFLFVALGFLWWRRWGFSKNRDLKLGHSSSPSSDDLDAFSIPGLPIRFEYEEIEAATDNFKTQIGSGGFGAVYKGIMPDKTLVAVKKITNLGVQGKKEFCTEIAVIGNIHHVNLVKLKGFCAKGRQRLLVYEYMNRGSLDRTLFSNGPVLEWQERVDIALGTARGLAYLHSGCEHKIIHCDVKPENILLHDNFQAKISDFGLSKLLSPEESSLFTTMRGTRGYLAPEWLTSSAISDKTDVYSFGMVLLELVSGRKNCSLRTQSHSTDDGGSGGGHSPLSSGPEPVYFPLFALEMHEQGRYLELADPRLEGRVASEEVEKLVLVALCCVHEEPTLRPCMVSVVGMLEGGITLSQPRTESLNFLRFYGRRFTEASMVEETDGQQTVVLYPQANAYLTSISGSHTSFSYISSQQISGPR</sequence>
<feature type="domain" description="Bulb-type lectin" evidence="18">
    <location>
        <begin position="292"/>
        <end position="410"/>
    </location>
</feature>
<dbReference type="InterPro" id="IPR036950">
    <property type="entry name" value="PBP_transglycosylase"/>
</dbReference>
<evidence type="ECO:0000259" key="18">
    <source>
        <dbReference type="PROSITE" id="PS50927"/>
    </source>
</evidence>
<keyword evidence="3 15" id="KW-0812">Transmembrane</keyword>
<dbReference type="SMART" id="SM00220">
    <property type="entry name" value="S_TKc"/>
    <property type="match status" value="1"/>
</dbReference>
<dbReference type="Pfam" id="PF00912">
    <property type="entry name" value="Transgly"/>
    <property type="match status" value="1"/>
</dbReference>
<dbReference type="Pfam" id="PF00954">
    <property type="entry name" value="S_locus_glycop"/>
    <property type="match status" value="1"/>
</dbReference>
<feature type="region of interest" description="Disordered" evidence="14">
    <location>
        <begin position="975"/>
        <end position="994"/>
    </location>
</feature>
<dbReference type="Gene3D" id="1.10.510.10">
    <property type="entry name" value="Transferase(Phosphotransferase) domain 1"/>
    <property type="match status" value="1"/>
</dbReference>